<reference evidence="9" key="1">
    <citation type="submission" date="2018-05" db="EMBL/GenBank/DDBJ databases">
        <title>Micromonospora globispora sp. nov. and Micromonospora rugosa sp. nov., isolated from marine sediment.</title>
        <authorList>
            <person name="Carro L."/>
            <person name="Aysel V."/>
            <person name="Cetin D."/>
            <person name="Igual J.M."/>
            <person name="Klenk H.-P."/>
            <person name="Trujillo M.E."/>
            <person name="Sahin N."/>
        </authorList>
    </citation>
    <scope>NUCLEOTIDE SEQUENCE [LARGE SCALE GENOMIC DNA]</scope>
    <source>
        <strain evidence="9">S2904</strain>
    </source>
</reference>
<comment type="similarity">
    <text evidence="6">Belongs to the truncated hemoglobin family. Group II subfamily.</text>
</comment>
<evidence type="ECO:0000256" key="1">
    <source>
        <dbReference type="ARBA" id="ARBA00001971"/>
    </source>
</evidence>
<keyword evidence="5" id="KW-0408">Iron</keyword>
<keyword evidence="9" id="KW-1185">Reference proteome</keyword>
<comment type="caution">
    <text evidence="8">The sequence shown here is derived from an EMBL/GenBank/DDBJ whole genome shotgun (WGS) entry which is preliminary data.</text>
</comment>
<dbReference type="InterPro" id="IPR044203">
    <property type="entry name" value="GlbO/GLB3-like"/>
</dbReference>
<dbReference type="AlphaFoldDB" id="A0A317JX76"/>
<keyword evidence="3" id="KW-0349">Heme</keyword>
<dbReference type="InterPro" id="IPR019795">
    <property type="entry name" value="Globin_bac-like_CS"/>
</dbReference>
<organism evidence="8 9">
    <name type="scientific">Micromonospora globispora</name>
    <dbReference type="NCBI Taxonomy" id="1450148"/>
    <lineage>
        <taxon>Bacteria</taxon>
        <taxon>Bacillati</taxon>
        <taxon>Actinomycetota</taxon>
        <taxon>Actinomycetes</taxon>
        <taxon>Micromonosporales</taxon>
        <taxon>Micromonosporaceae</taxon>
        <taxon>Micromonospora</taxon>
    </lineage>
</organism>
<protein>
    <submittedName>
        <fullName evidence="8">Globin</fullName>
    </submittedName>
</protein>
<evidence type="ECO:0000313" key="9">
    <source>
        <dbReference type="Proteomes" id="UP000245683"/>
    </source>
</evidence>
<sequence length="164" mass="18329">MIANAPAGGRRSSRRGTWQDGTVNSAGESQRPGTPITLFEAVGGEPTFRKLVDEFYAGVATDPLLRPMYPEEDLGPAADRLALFLMQYWGGPHTYSEQRGHPRLRMRHAGFRIGAAERDAWLHHMRRSVDRLDLPPEIAAAFWDYLERAAYFMVNVMEDPAAGA</sequence>
<dbReference type="GO" id="GO:0019825">
    <property type="term" value="F:oxygen binding"/>
    <property type="evidence" value="ECO:0007669"/>
    <property type="project" value="InterPro"/>
</dbReference>
<keyword evidence="4" id="KW-0479">Metal-binding</keyword>
<accession>A0A317JX76</accession>
<feature type="compositionally biased region" description="Polar residues" evidence="7">
    <location>
        <begin position="19"/>
        <end position="32"/>
    </location>
</feature>
<evidence type="ECO:0000256" key="6">
    <source>
        <dbReference type="ARBA" id="ARBA00034496"/>
    </source>
</evidence>
<dbReference type="PANTHER" id="PTHR47366">
    <property type="entry name" value="TWO-ON-TWO HEMOGLOBIN-3"/>
    <property type="match status" value="1"/>
</dbReference>
<dbReference type="InterPro" id="IPR009050">
    <property type="entry name" value="Globin-like_sf"/>
</dbReference>
<dbReference type="OrthoDB" id="9790913at2"/>
<dbReference type="Proteomes" id="UP000245683">
    <property type="component" value="Unassembled WGS sequence"/>
</dbReference>
<dbReference type="Gene3D" id="1.10.490.10">
    <property type="entry name" value="Globins"/>
    <property type="match status" value="1"/>
</dbReference>
<dbReference type="EMBL" id="QGSV01000257">
    <property type="protein sequence ID" value="PWU45349.1"/>
    <property type="molecule type" value="Genomic_DNA"/>
</dbReference>
<evidence type="ECO:0000256" key="2">
    <source>
        <dbReference type="ARBA" id="ARBA00022448"/>
    </source>
</evidence>
<dbReference type="CDD" id="cd14771">
    <property type="entry name" value="TrHb2_Mt-trHbO-like_O"/>
    <property type="match status" value="1"/>
</dbReference>
<evidence type="ECO:0000256" key="5">
    <source>
        <dbReference type="ARBA" id="ARBA00023004"/>
    </source>
</evidence>
<dbReference type="InterPro" id="IPR001486">
    <property type="entry name" value="Hemoglobin_trunc"/>
</dbReference>
<keyword evidence="2" id="KW-0813">Transport</keyword>
<comment type="cofactor">
    <cofactor evidence="1">
        <name>heme</name>
        <dbReference type="ChEBI" id="CHEBI:30413"/>
    </cofactor>
</comment>
<evidence type="ECO:0000256" key="3">
    <source>
        <dbReference type="ARBA" id="ARBA00022617"/>
    </source>
</evidence>
<evidence type="ECO:0000256" key="4">
    <source>
        <dbReference type="ARBA" id="ARBA00022723"/>
    </source>
</evidence>
<name>A0A317JX76_9ACTN</name>
<gene>
    <name evidence="8" type="ORF">DLJ46_21705</name>
</gene>
<dbReference type="PANTHER" id="PTHR47366:SF1">
    <property type="entry name" value="TWO-ON-TWO HEMOGLOBIN-3"/>
    <property type="match status" value="1"/>
</dbReference>
<dbReference type="Pfam" id="PF01152">
    <property type="entry name" value="Bac_globin"/>
    <property type="match status" value="1"/>
</dbReference>
<evidence type="ECO:0000256" key="7">
    <source>
        <dbReference type="SAM" id="MobiDB-lite"/>
    </source>
</evidence>
<feature type="region of interest" description="Disordered" evidence="7">
    <location>
        <begin position="1"/>
        <end position="35"/>
    </location>
</feature>
<dbReference type="GO" id="GO:0020037">
    <property type="term" value="F:heme binding"/>
    <property type="evidence" value="ECO:0007669"/>
    <property type="project" value="InterPro"/>
</dbReference>
<dbReference type="GO" id="GO:0005344">
    <property type="term" value="F:oxygen carrier activity"/>
    <property type="evidence" value="ECO:0007669"/>
    <property type="project" value="InterPro"/>
</dbReference>
<proteinExistence type="inferred from homology"/>
<dbReference type="SUPFAM" id="SSF46458">
    <property type="entry name" value="Globin-like"/>
    <property type="match status" value="1"/>
</dbReference>
<dbReference type="InterPro" id="IPR012292">
    <property type="entry name" value="Globin/Proto"/>
</dbReference>
<evidence type="ECO:0000313" key="8">
    <source>
        <dbReference type="EMBL" id="PWU45349.1"/>
    </source>
</evidence>
<dbReference type="GO" id="GO:0046872">
    <property type="term" value="F:metal ion binding"/>
    <property type="evidence" value="ECO:0007669"/>
    <property type="project" value="UniProtKB-KW"/>
</dbReference>
<dbReference type="PROSITE" id="PS01213">
    <property type="entry name" value="GLOBIN_FAM_2"/>
    <property type="match status" value="1"/>
</dbReference>